<dbReference type="InterPro" id="IPR027417">
    <property type="entry name" value="P-loop_NTPase"/>
</dbReference>
<keyword evidence="1" id="KW-0813">Transport</keyword>
<dbReference type="Pfam" id="PF00005">
    <property type="entry name" value="ABC_tran"/>
    <property type="match status" value="1"/>
</dbReference>
<dbReference type="CDD" id="cd03219">
    <property type="entry name" value="ABC_Mj1267_LivG_branched"/>
    <property type="match status" value="1"/>
</dbReference>
<proteinExistence type="predicted"/>
<dbReference type="InterPro" id="IPR003593">
    <property type="entry name" value="AAA+_ATPase"/>
</dbReference>
<dbReference type="Gene3D" id="3.40.50.300">
    <property type="entry name" value="P-loop containing nucleotide triphosphate hydrolases"/>
    <property type="match status" value="1"/>
</dbReference>
<keyword evidence="3 5" id="KW-0067">ATP-binding</keyword>
<dbReference type="PROSITE" id="PS50893">
    <property type="entry name" value="ABC_TRANSPORTER_2"/>
    <property type="match status" value="1"/>
</dbReference>
<evidence type="ECO:0000256" key="3">
    <source>
        <dbReference type="ARBA" id="ARBA00022840"/>
    </source>
</evidence>
<dbReference type="PANTHER" id="PTHR45772">
    <property type="entry name" value="CONSERVED COMPONENT OF ABC TRANSPORTER FOR NATURAL AMINO ACIDS-RELATED"/>
    <property type="match status" value="1"/>
</dbReference>
<evidence type="ECO:0000256" key="1">
    <source>
        <dbReference type="ARBA" id="ARBA00022448"/>
    </source>
</evidence>
<dbReference type="Pfam" id="PF12399">
    <property type="entry name" value="BCA_ABC_TP_C"/>
    <property type="match status" value="1"/>
</dbReference>
<dbReference type="EMBL" id="JBHSFK010000004">
    <property type="protein sequence ID" value="MFC4499432.1"/>
    <property type="molecule type" value="Genomic_DNA"/>
</dbReference>
<dbReference type="Proteomes" id="UP001595839">
    <property type="component" value="Unassembled WGS sequence"/>
</dbReference>
<sequence>MSAVTGTTPPRIEARGVTVRFGGLVALSEVSLAVPPASVVGLVGPNGAGKSTLFAVLSGLLAPGSGAVLMDGHDVTGASAQARARRGLARTFQHPELFPGLTVREHVVLAYRLRHTRHRIWTDLVTGGGFRRAPVDEDRRAGALLAALGLTGHAHRPVSGLPLGTSRLLEIARALALDPGVLLLDEPSSGLDARETDELAATLSRVVADHGVSLLLVEHDVELVLGMSDVVHVLDFGVKISAGSPAEVRADPAVRAAYLGAGHGEERTSR</sequence>
<dbReference type="InterPro" id="IPR003439">
    <property type="entry name" value="ABC_transporter-like_ATP-bd"/>
</dbReference>
<dbReference type="SMART" id="SM00382">
    <property type="entry name" value="AAA"/>
    <property type="match status" value="1"/>
</dbReference>
<gene>
    <name evidence="5" type="ORF">ACFPIH_07805</name>
</gene>
<dbReference type="SUPFAM" id="SSF52540">
    <property type="entry name" value="P-loop containing nucleoside triphosphate hydrolases"/>
    <property type="match status" value="1"/>
</dbReference>
<name>A0ABV9AHS4_9ACTN</name>
<evidence type="ECO:0000259" key="4">
    <source>
        <dbReference type="PROSITE" id="PS50893"/>
    </source>
</evidence>
<keyword evidence="2" id="KW-0547">Nucleotide-binding</keyword>
<evidence type="ECO:0000313" key="5">
    <source>
        <dbReference type="EMBL" id="MFC4499432.1"/>
    </source>
</evidence>
<organism evidence="5 6">
    <name type="scientific">Streptomyces vulcanius</name>
    <dbReference type="NCBI Taxonomy" id="1441876"/>
    <lineage>
        <taxon>Bacteria</taxon>
        <taxon>Bacillati</taxon>
        <taxon>Actinomycetota</taxon>
        <taxon>Actinomycetes</taxon>
        <taxon>Kitasatosporales</taxon>
        <taxon>Streptomycetaceae</taxon>
        <taxon>Streptomyces</taxon>
    </lineage>
</organism>
<feature type="domain" description="ABC transporter" evidence="4">
    <location>
        <begin position="12"/>
        <end position="261"/>
    </location>
</feature>
<keyword evidence="6" id="KW-1185">Reference proteome</keyword>
<evidence type="ECO:0000313" key="6">
    <source>
        <dbReference type="Proteomes" id="UP001595839"/>
    </source>
</evidence>
<dbReference type="InterPro" id="IPR032823">
    <property type="entry name" value="BCA_ABC_TP_C"/>
</dbReference>
<dbReference type="RefSeq" id="WP_381169555.1">
    <property type="nucleotide sequence ID" value="NZ_JBHSFK010000004.1"/>
</dbReference>
<accession>A0ABV9AHS4</accession>
<protein>
    <submittedName>
        <fullName evidence="5">ABC transporter ATP-binding protein</fullName>
    </submittedName>
</protein>
<dbReference type="InterPro" id="IPR051120">
    <property type="entry name" value="ABC_AA/LPS_Transport"/>
</dbReference>
<evidence type="ECO:0000256" key="2">
    <source>
        <dbReference type="ARBA" id="ARBA00022741"/>
    </source>
</evidence>
<reference evidence="6" key="1">
    <citation type="journal article" date="2019" name="Int. J. Syst. Evol. Microbiol.">
        <title>The Global Catalogue of Microorganisms (GCM) 10K type strain sequencing project: providing services to taxonomists for standard genome sequencing and annotation.</title>
        <authorList>
            <consortium name="The Broad Institute Genomics Platform"/>
            <consortium name="The Broad Institute Genome Sequencing Center for Infectious Disease"/>
            <person name="Wu L."/>
            <person name="Ma J."/>
        </authorList>
    </citation>
    <scope>NUCLEOTIDE SEQUENCE [LARGE SCALE GENOMIC DNA]</scope>
    <source>
        <strain evidence="6">CGMCC 4.7177</strain>
    </source>
</reference>
<dbReference type="GO" id="GO:0005524">
    <property type="term" value="F:ATP binding"/>
    <property type="evidence" value="ECO:0007669"/>
    <property type="project" value="UniProtKB-KW"/>
</dbReference>
<comment type="caution">
    <text evidence="5">The sequence shown here is derived from an EMBL/GenBank/DDBJ whole genome shotgun (WGS) entry which is preliminary data.</text>
</comment>